<feature type="transmembrane region" description="Helical" evidence="6">
    <location>
        <begin position="75"/>
        <end position="95"/>
    </location>
</feature>
<keyword evidence="4 6" id="KW-1133">Transmembrane helix</keyword>
<feature type="transmembrane region" description="Helical" evidence="6">
    <location>
        <begin position="249"/>
        <end position="270"/>
    </location>
</feature>
<keyword evidence="5 6" id="KW-0472">Membrane</keyword>
<feature type="transmembrane region" description="Helical" evidence="6">
    <location>
        <begin position="101"/>
        <end position="119"/>
    </location>
</feature>
<sequence length="302" mass="30903">MKVTDMSPLKANSLCLLSMLVWAMGLPAAEYLIGPVPPLPLTAMRLGLAALALLPVWLAVEGWSALRHAPWGRGIAIGSLMLGLAGFLLVVAQAITGAVTVAVISATMPVIGIAIECVLDGRRLTLLLVLGVLLSLAGGLLAYAEGMGGFHLGFGALCAFGSILAYTFGSRLTVTGLPDMTPLGRCSLTMAGAAIATTAGALLAAAFGAPGPDWAALGMREALALAVFSLVGIALCQILWIASVGHLGIGLASLHMNAAPFYVMIFLFLLGQPWNWIQALGATIVGAGVLIAQSRPARPATE</sequence>
<feature type="transmembrane region" description="Helical" evidence="6">
    <location>
        <begin position="126"/>
        <end position="144"/>
    </location>
</feature>
<keyword evidence="3 6" id="KW-0812">Transmembrane</keyword>
<evidence type="ECO:0000259" key="7">
    <source>
        <dbReference type="Pfam" id="PF00892"/>
    </source>
</evidence>
<feature type="domain" description="EamA" evidence="7">
    <location>
        <begin position="11"/>
        <end position="142"/>
    </location>
</feature>
<evidence type="ECO:0000313" key="9">
    <source>
        <dbReference type="Proteomes" id="UP000679352"/>
    </source>
</evidence>
<evidence type="ECO:0000256" key="4">
    <source>
        <dbReference type="ARBA" id="ARBA00022989"/>
    </source>
</evidence>
<evidence type="ECO:0000256" key="1">
    <source>
        <dbReference type="ARBA" id="ARBA00004651"/>
    </source>
</evidence>
<dbReference type="InterPro" id="IPR037185">
    <property type="entry name" value="EmrE-like"/>
</dbReference>
<dbReference type="PANTHER" id="PTHR42920">
    <property type="entry name" value="OS03G0707200 PROTEIN-RELATED"/>
    <property type="match status" value="1"/>
</dbReference>
<feature type="transmembrane region" description="Helical" evidence="6">
    <location>
        <begin position="44"/>
        <end position="63"/>
    </location>
</feature>
<feature type="transmembrane region" description="Helical" evidence="6">
    <location>
        <begin position="150"/>
        <end position="168"/>
    </location>
</feature>
<feature type="transmembrane region" description="Helical" evidence="6">
    <location>
        <begin position="276"/>
        <end position="292"/>
    </location>
</feature>
<dbReference type="InterPro" id="IPR051258">
    <property type="entry name" value="Diverse_Substrate_Transporter"/>
</dbReference>
<dbReference type="KEGG" id="gfu:KM031_02395"/>
<accession>A0A975S134</accession>
<evidence type="ECO:0000256" key="3">
    <source>
        <dbReference type="ARBA" id="ARBA00022692"/>
    </source>
</evidence>
<evidence type="ECO:0000313" key="8">
    <source>
        <dbReference type="EMBL" id="QWK90784.1"/>
    </source>
</evidence>
<dbReference type="SUPFAM" id="SSF103481">
    <property type="entry name" value="Multidrug resistance efflux transporter EmrE"/>
    <property type="match status" value="2"/>
</dbReference>
<name>A0A975S134_9RHOB</name>
<dbReference type="EMBL" id="CP076361">
    <property type="protein sequence ID" value="QWK90784.1"/>
    <property type="molecule type" value="Genomic_DNA"/>
</dbReference>
<organism evidence="8 9">
    <name type="scientific">Gemmobacter fulvus</name>
    <dbReference type="NCBI Taxonomy" id="2840474"/>
    <lineage>
        <taxon>Bacteria</taxon>
        <taxon>Pseudomonadati</taxon>
        <taxon>Pseudomonadota</taxon>
        <taxon>Alphaproteobacteria</taxon>
        <taxon>Rhodobacterales</taxon>
        <taxon>Paracoccaceae</taxon>
        <taxon>Gemmobacter</taxon>
    </lineage>
</organism>
<feature type="transmembrane region" description="Helical" evidence="6">
    <location>
        <begin position="222"/>
        <end position="242"/>
    </location>
</feature>
<dbReference type="Proteomes" id="UP000679352">
    <property type="component" value="Chromosome"/>
</dbReference>
<gene>
    <name evidence="8" type="ORF">KM031_02395</name>
</gene>
<dbReference type="InterPro" id="IPR000620">
    <property type="entry name" value="EamA_dom"/>
</dbReference>
<feature type="domain" description="EamA" evidence="7">
    <location>
        <begin position="154"/>
        <end position="291"/>
    </location>
</feature>
<dbReference type="AlphaFoldDB" id="A0A975S134"/>
<evidence type="ECO:0000256" key="2">
    <source>
        <dbReference type="ARBA" id="ARBA00022475"/>
    </source>
</evidence>
<keyword evidence="2" id="KW-1003">Cell membrane</keyword>
<keyword evidence="9" id="KW-1185">Reference proteome</keyword>
<reference evidence="8" key="1">
    <citation type="submission" date="2021-06" db="EMBL/GenBank/DDBJ databases">
        <title>Direct submission.</title>
        <authorList>
            <person name="Lee C.-S."/>
            <person name="Jin L."/>
        </authorList>
    </citation>
    <scope>NUCLEOTIDE SEQUENCE</scope>
    <source>
        <strain evidence="8">Con5</strain>
    </source>
</reference>
<feature type="transmembrane region" description="Helical" evidence="6">
    <location>
        <begin position="188"/>
        <end position="210"/>
    </location>
</feature>
<proteinExistence type="predicted"/>
<dbReference type="PANTHER" id="PTHR42920:SF5">
    <property type="entry name" value="EAMA DOMAIN-CONTAINING PROTEIN"/>
    <property type="match status" value="1"/>
</dbReference>
<dbReference type="RefSeq" id="WP_215507907.1">
    <property type="nucleotide sequence ID" value="NZ_CP076361.1"/>
</dbReference>
<comment type="subcellular location">
    <subcellularLocation>
        <location evidence="1">Cell membrane</location>
        <topology evidence="1">Multi-pass membrane protein</topology>
    </subcellularLocation>
</comment>
<protein>
    <submittedName>
        <fullName evidence="8">DMT family transporter</fullName>
    </submittedName>
</protein>
<dbReference type="Pfam" id="PF00892">
    <property type="entry name" value="EamA"/>
    <property type="match status" value="2"/>
</dbReference>
<evidence type="ECO:0000256" key="5">
    <source>
        <dbReference type="ARBA" id="ARBA00023136"/>
    </source>
</evidence>
<dbReference type="GO" id="GO:0005886">
    <property type="term" value="C:plasma membrane"/>
    <property type="evidence" value="ECO:0007669"/>
    <property type="project" value="UniProtKB-SubCell"/>
</dbReference>
<evidence type="ECO:0000256" key="6">
    <source>
        <dbReference type="SAM" id="Phobius"/>
    </source>
</evidence>